<proteinExistence type="predicted"/>
<dbReference type="Proteomes" id="UP000620139">
    <property type="component" value="Unassembled WGS sequence"/>
</dbReference>
<accession>A0A931IRS1</accession>
<evidence type="ECO:0000313" key="2">
    <source>
        <dbReference type="EMBL" id="MBH9551482.1"/>
    </source>
</evidence>
<evidence type="ECO:0000256" key="1">
    <source>
        <dbReference type="SAM" id="SignalP"/>
    </source>
</evidence>
<organism evidence="2 3">
    <name type="scientific">Inhella gelatinilytica</name>
    <dbReference type="NCBI Taxonomy" id="2795030"/>
    <lineage>
        <taxon>Bacteria</taxon>
        <taxon>Pseudomonadati</taxon>
        <taxon>Pseudomonadota</taxon>
        <taxon>Betaproteobacteria</taxon>
        <taxon>Burkholderiales</taxon>
        <taxon>Sphaerotilaceae</taxon>
        <taxon>Inhella</taxon>
    </lineage>
</organism>
<keyword evidence="3" id="KW-1185">Reference proteome</keyword>
<evidence type="ECO:0008006" key="4">
    <source>
        <dbReference type="Google" id="ProtNLM"/>
    </source>
</evidence>
<evidence type="ECO:0000313" key="3">
    <source>
        <dbReference type="Proteomes" id="UP000620139"/>
    </source>
</evidence>
<dbReference type="EMBL" id="JAEDAL010000001">
    <property type="protein sequence ID" value="MBH9551482.1"/>
    <property type="molecule type" value="Genomic_DNA"/>
</dbReference>
<dbReference type="AlphaFoldDB" id="A0A931IRS1"/>
<name>A0A931IRS1_9BURK</name>
<dbReference type="SUPFAM" id="SSF56935">
    <property type="entry name" value="Porins"/>
    <property type="match status" value="1"/>
</dbReference>
<gene>
    <name evidence="2" type="ORF">I7X43_01360</name>
</gene>
<sequence>MKTLKFGLVAAGLLVAAASHAGAPMATEDADVLSPGQCEWETVAERAKAAGISAHGWNTGFQCQAIFSTQMGLAFGRATAEGVSASSLTLSGKTGLIERKGDGLGLTLAWGLESLRLPGRSGYRQDAHFAKWVMSYGLGAWTVHGNVGWMHSKLADETVRATALGVGYALNDAVELLAESYGEQGSPRSYGVGVRTVVNDWTFGAMATQDRGSPKTRSFTLSAKMGF</sequence>
<protein>
    <recommendedName>
        <fullName evidence="4">Outer membrane protein beta-barrel domain-containing protein</fullName>
    </recommendedName>
</protein>
<comment type="caution">
    <text evidence="2">The sequence shown here is derived from an EMBL/GenBank/DDBJ whole genome shotgun (WGS) entry which is preliminary data.</text>
</comment>
<feature type="chain" id="PRO_5037312015" description="Outer membrane protein beta-barrel domain-containing protein" evidence="1">
    <location>
        <begin position="22"/>
        <end position="227"/>
    </location>
</feature>
<feature type="signal peptide" evidence="1">
    <location>
        <begin position="1"/>
        <end position="21"/>
    </location>
</feature>
<keyword evidence="1" id="KW-0732">Signal</keyword>
<reference evidence="2" key="1">
    <citation type="submission" date="2020-12" db="EMBL/GenBank/DDBJ databases">
        <title>The genome sequence of Inhella sp. 4Y17.</title>
        <authorList>
            <person name="Liu Y."/>
        </authorList>
    </citation>
    <scope>NUCLEOTIDE SEQUENCE</scope>
    <source>
        <strain evidence="2">4Y10</strain>
    </source>
</reference>
<dbReference type="RefSeq" id="WP_198099094.1">
    <property type="nucleotide sequence ID" value="NZ_JAEDAL010000001.1"/>
</dbReference>